<dbReference type="STRING" id="204536.SULAZ_0674"/>
<keyword evidence="2" id="KW-1133">Transmembrane helix</keyword>
<keyword evidence="2" id="KW-0472">Membrane</keyword>
<dbReference type="Proteomes" id="UP000001369">
    <property type="component" value="Chromosome"/>
</dbReference>
<gene>
    <name evidence="3" type="ordered locus">SULAZ_0674</name>
</gene>
<evidence type="ECO:0000313" key="4">
    <source>
        <dbReference type="Proteomes" id="UP000001369"/>
    </source>
</evidence>
<accession>C1DU72</accession>
<sequence>MIKIDLNPKKKKKVTSFKKISVPTLKLPEIGKDSFLIITIAGMFFILAEFAYLFYLNSRISLLKEKKIKIELEISKLKKYEEKLKELEKTISLLEQQKEKLLLKVKTFEYLSQYKKPLTPKLDLIVKNLPDGVWLDNLELSFVEAKVNGYSLNPENIATYYKNLKIFYDTITFNGTEKKVSSMNNFYYSFEFNLKGFKQK</sequence>
<dbReference type="KEGG" id="saf:SULAZ_0674"/>
<dbReference type="Pfam" id="PF05137">
    <property type="entry name" value="PilN"/>
    <property type="match status" value="1"/>
</dbReference>
<dbReference type="InterPro" id="IPR007813">
    <property type="entry name" value="PilN"/>
</dbReference>
<dbReference type="RefSeq" id="WP_012674706.1">
    <property type="nucleotide sequence ID" value="NC_012438.1"/>
</dbReference>
<proteinExistence type="predicted"/>
<feature type="coiled-coil region" evidence="1">
    <location>
        <begin position="63"/>
        <end position="104"/>
    </location>
</feature>
<name>C1DU72_SULAA</name>
<keyword evidence="2" id="KW-0812">Transmembrane</keyword>
<reference evidence="3 4" key="1">
    <citation type="journal article" date="2009" name="J. Bacteriol.">
        <title>Complete and draft genome sequences of six members of the Aquificales.</title>
        <authorList>
            <person name="Reysenbach A.L."/>
            <person name="Hamamura N."/>
            <person name="Podar M."/>
            <person name="Griffiths E."/>
            <person name="Ferreira S."/>
            <person name="Hochstein R."/>
            <person name="Heidelberg J."/>
            <person name="Johnson J."/>
            <person name="Mead D."/>
            <person name="Pohorille A."/>
            <person name="Sarmiento M."/>
            <person name="Schweighofer K."/>
            <person name="Seshadri R."/>
            <person name="Voytek M.A."/>
        </authorList>
    </citation>
    <scope>NUCLEOTIDE SEQUENCE [LARGE SCALE GENOMIC DNA]</scope>
    <source>
        <strain evidence="4">Az-Fu1 / DSM 15241 / OCM 825</strain>
    </source>
</reference>
<feature type="transmembrane region" description="Helical" evidence="2">
    <location>
        <begin position="35"/>
        <end position="56"/>
    </location>
</feature>
<organism evidence="3 4">
    <name type="scientific">Sulfurihydrogenibium azorense (strain DSM 15241 / OCM 825 / Az-Fu1)</name>
    <dbReference type="NCBI Taxonomy" id="204536"/>
    <lineage>
        <taxon>Bacteria</taxon>
        <taxon>Pseudomonadati</taxon>
        <taxon>Aquificota</taxon>
        <taxon>Aquificia</taxon>
        <taxon>Aquificales</taxon>
        <taxon>Hydrogenothermaceae</taxon>
        <taxon>Sulfurihydrogenibium</taxon>
    </lineage>
</organism>
<evidence type="ECO:0000256" key="1">
    <source>
        <dbReference type="SAM" id="Coils"/>
    </source>
</evidence>
<keyword evidence="1" id="KW-0175">Coiled coil</keyword>
<keyword evidence="4" id="KW-1185">Reference proteome</keyword>
<dbReference type="eggNOG" id="COG3166">
    <property type="taxonomic scope" value="Bacteria"/>
</dbReference>
<dbReference type="OrthoDB" id="14549at2"/>
<evidence type="ECO:0000313" key="3">
    <source>
        <dbReference type="EMBL" id="ACN99388.1"/>
    </source>
</evidence>
<dbReference type="HOGENOM" id="CLU_1365602_0_0_0"/>
<evidence type="ECO:0000256" key="2">
    <source>
        <dbReference type="SAM" id="Phobius"/>
    </source>
</evidence>
<dbReference type="EMBL" id="CP001229">
    <property type="protein sequence ID" value="ACN99388.1"/>
    <property type="molecule type" value="Genomic_DNA"/>
</dbReference>
<dbReference type="AlphaFoldDB" id="C1DU72"/>
<protein>
    <submittedName>
        <fullName evidence="3">Fimbrial assembly protein (PilN)</fullName>
    </submittedName>
</protein>